<proteinExistence type="predicted"/>
<name>A0ABU7CJ89_9TELE</name>
<gene>
    <name evidence="1" type="ORF">ATANTOWER_027764</name>
</gene>
<keyword evidence="2" id="KW-1185">Reference proteome</keyword>
<evidence type="ECO:0000313" key="1">
    <source>
        <dbReference type="EMBL" id="MED6262853.1"/>
    </source>
</evidence>
<organism evidence="1 2">
    <name type="scientific">Ataeniobius toweri</name>
    <dbReference type="NCBI Taxonomy" id="208326"/>
    <lineage>
        <taxon>Eukaryota</taxon>
        <taxon>Metazoa</taxon>
        <taxon>Chordata</taxon>
        <taxon>Craniata</taxon>
        <taxon>Vertebrata</taxon>
        <taxon>Euteleostomi</taxon>
        <taxon>Actinopterygii</taxon>
        <taxon>Neopterygii</taxon>
        <taxon>Teleostei</taxon>
        <taxon>Neoteleostei</taxon>
        <taxon>Acanthomorphata</taxon>
        <taxon>Ovalentaria</taxon>
        <taxon>Atherinomorphae</taxon>
        <taxon>Cyprinodontiformes</taxon>
        <taxon>Goodeidae</taxon>
        <taxon>Ataeniobius</taxon>
    </lineage>
</organism>
<dbReference type="Proteomes" id="UP001345963">
    <property type="component" value="Unassembled WGS sequence"/>
</dbReference>
<protein>
    <submittedName>
        <fullName evidence="1">Uncharacterized protein</fullName>
    </submittedName>
</protein>
<comment type="caution">
    <text evidence="1">The sequence shown here is derived from an EMBL/GenBank/DDBJ whole genome shotgun (WGS) entry which is preliminary data.</text>
</comment>
<reference evidence="1 2" key="1">
    <citation type="submission" date="2021-07" db="EMBL/GenBank/DDBJ databases">
        <authorList>
            <person name="Palmer J.M."/>
        </authorList>
    </citation>
    <scope>NUCLEOTIDE SEQUENCE [LARGE SCALE GENOMIC DNA]</scope>
    <source>
        <strain evidence="1 2">AT_MEX2019</strain>
        <tissue evidence="1">Muscle</tissue>
    </source>
</reference>
<evidence type="ECO:0000313" key="2">
    <source>
        <dbReference type="Proteomes" id="UP001345963"/>
    </source>
</evidence>
<dbReference type="EMBL" id="JAHUTI010095348">
    <property type="protein sequence ID" value="MED6262853.1"/>
    <property type="molecule type" value="Genomic_DNA"/>
</dbReference>
<accession>A0ABU7CJ89</accession>
<sequence length="174" mass="19293">MIGDVKVIRLLVRMICRLSPAQARGPQRPAEGSNESQRRNSFHPLQSGAAPALLCPSARSRMSGASEAMELSSADTKSDSHIIYFTLTFELKIVRVKRRVNLLNSMVCIPKHHRNNLVVSFLFQPFCCRLSAVFGITDPVCSILSSCQTDILAFDFGTLWFTEELMIDSVTGSN</sequence>